<reference evidence="2" key="2">
    <citation type="submission" date="2023-05" db="EMBL/GenBank/DDBJ databases">
        <authorList>
            <consortium name="Lawrence Berkeley National Laboratory"/>
            <person name="Steindorff A."/>
            <person name="Hensen N."/>
            <person name="Bonometti L."/>
            <person name="Westerberg I."/>
            <person name="Brannstrom I.O."/>
            <person name="Guillou S."/>
            <person name="Cros-Aarteil S."/>
            <person name="Calhoun S."/>
            <person name="Haridas S."/>
            <person name="Kuo A."/>
            <person name="Mondo S."/>
            <person name="Pangilinan J."/>
            <person name="Riley R."/>
            <person name="Labutti K."/>
            <person name="Andreopoulos B."/>
            <person name="Lipzen A."/>
            <person name="Chen C."/>
            <person name="Yanf M."/>
            <person name="Daum C."/>
            <person name="Ng V."/>
            <person name="Clum A."/>
            <person name="Ohm R."/>
            <person name="Martin F."/>
            <person name="Silar P."/>
            <person name="Natvig D."/>
            <person name="Lalanne C."/>
            <person name="Gautier V."/>
            <person name="Ament-Velasquez S.L."/>
            <person name="Kruys A."/>
            <person name="Hutchinson M.I."/>
            <person name="Powell A.J."/>
            <person name="Barry K."/>
            <person name="Miller A.N."/>
            <person name="Grigoriev I.V."/>
            <person name="Debuchy R."/>
            <person name="Gladieux P."/>
            <person name="Thoren M.H."/>
            <person name="Johannesson H."/>
        </authorList>
    </citation>
    <scope>NUCLEOTIDE SEQUENCE</scope>
    <source>
        <strain evidence="2">PSN243</strain>
    </source>
</reference>
<sequence>MHPLRVLAAALVIAPLSTSETIRPSPVSDCAQVTAVSKVTCPRDGGCCAAGECCAGGCCPIGAICINKGRGDEACCPLDDASTCGIALPTLTKVCDGRPASSVTCTAAETSWPCPPDSACGVRFGACFAIANTCTTTAGGVTPTPAPSGTSPTATGNGGTATTTSHGASIHFGSSCISVALGLGGSLVAAIGGFLI</sequence>
<protein>
    <recommendedName>
        <fullName evidence="4">GPI anchored serine-threonine rich protein</fullName>
    </recommendedName>
</protein>
<evidence type="ECO:0000256" key="1">
    <source>
        <dbReference type="SAM" id="SignalP"/>
    </source>
</evidence>
<feature type="chain" id="PRO_5043843940" description="GPI anchored serine-threonine rich protein" evidence="1">
    <location>
        <begin position="20"/>
        <end position="196"/>
    </location>
</feature>
<evidence type="ECO:0008006" key="4">
    <source>
        <dbReference type="Google" id="ProtNLM"/>
    </source>
</evidence>
<keyword evidence="1" id="KW-0732">Signal</keyword>
<proteinExistence type="predicted"/>
<dbReference type="AlphaFoldDB" id="A0AAV9GFT9"/>
<keyword evidence="3" id="KW-1185">Reference proteome</keyword>
<evidence type="ECO:0000313" key="3">
    <source>
        <dbReference type="Proteomes" id="UP001321760"/>
    </source>
</evidence>
<comment type="caution">
    <text evidence="2">The sequence shown here is derived from an EMBL/GenBank/DDBJ whole genome shotgun (WGS) entry which is preliminary data.</text>
</comment>
<accession>A0AAV9GFT9</accession>
<organism evidence="2 3">
    <name type="scientific">Podospora aff. communis PSN243</name>
    <dbReference type="NCBI Taxonomy" id="3040156"/>
    <lineage>
        <taxon>Eukaryota</taxon>
        <taxon>Fungi</taxon>
        <taxon>Dikarya</taxon>
        <taxon>Ascomycota</taxon>
        <taxon>Pezizomycotina</taxon>
        <taxon>Sordariomycetes</taxon>
        <taxon>Sordariomycetidae</taxon>
        <taxon>Sordariales</taxon>
        <taxon>Podosporaceae</taxon>
        <taxon>Podospora</taxon>
    </lineage>
</organism>
<evidence type="ECO:0000313" key="2">
    <source>
        <dbReference type="EMBL" id="KAK4446521.1"/>
    </source>
</evidence>
<feature type="signal peptide" evidence="1">
    <location>
        <begin position="1"/>
        <end position="19"/>
    </location>
</feature>
<dbReference type="Proteomes" id="UP001321760">
    <property type="component" value="Unassembled WGS sequence"/>
</dbReference>
<dbReference type="EMBL" id="MU865956">
    <property type="protein sequence ID" value="KAK4446521.1"/>
    <property type="molecule type" value="Genomic_DNA"/>
</dbReference>
<reference evidence="2" key="1">
    <citation type="journal article" date="2023" name="Mol. Phylogenet. Evol.">
        <title>Genome-scale phylogeny and comparative genomics of the fungal order Sordariales.</title>
        <authorList>
            <person name="Hensen N."/>
            <person name="Bonometti L."/>
            <person name="Westerberg I."/>
            <person name="Brannstrom I.O."/>
            <person name="Guillou S."/>
            <person name="Cros-Aarteil S."/>
            <person name="Calhoun S."/>
            <person name="Haridas S."/>
            <person name="Kuo A."/>
            <person name="Mondo S."/>
            <person name="Pangilinan J."/>
            <person name="Riley R."/>
            <person name="LaButti K."/>
            <person name="Andreopoulos B."/>
            <person name="Lipzen A."/>
            <person name="Chen C."/>
            <person name="Yan M."/>
            <person name="Daum C."/>
            <person name="Ng V."/>
            <person name="Clum A."/>
            <person name="Steindorff A."/>
            <person name="Ohm R.A."/>
            <person name="Martin F."/>
            <person name="Silar P."/>
            <person name="Natvig D.O."/>
            <person name="Lalanne C."/>
            <person name="Gautier V."/>
            <person name="Ament-Velasquez S.L."/>
            <person name="Kruys A."/>
            <person name="Hutchinson M.I."/>
            <person name="Powell A.J."/>
            <person name="Barry K."/>
            <person name="Miller A.N."/>
            <person name="Grigoriev I.V."/>
            <person name="Debuchy R."/>
            <person name="Gladieux P."/>
            <person name="Hiltunen Thoren M."/>
            <person name="Johannesson H."/>
        </authorList>
    </citation>
    <scope>NUCLEOTIDE SEQUENCE</scope>
    <source>
        <strain evidence="2">PSN243</strain>
    </source>
</reference>
<gene>
    <name evidence="2" type="ORF">QBC34DRAFT_411383</name>
</gene>
<name>A0AAV9GFT9_9PEZI</name>